<dbReference type="Gene3D" id="1.20.1560.10">
    <property type="entry name" value="ABC transporter type 1, transmembrane domain"/>
    <property type="match status" value="1"/>
</dbReference>
<dbReference type="STRING" id="1227498.C492_15436"/>
<dbReference type="EMBL" id="AOIA01000128">
    <property type="protein sequence ID" value="ELY55680.1"/>
    <property type="molecule type" value="Genomic_DNA"/>
</dbReference>
<comment type="caution">
    <text evidence="5">The sequence shown here is derived from an EMBL/GenBank/DDBJ whole genome shotgun (WGS) entry which is preliminary data.</text>
</comment>
<dbReference type="SUPFAM" id="SSF90123">
    <property type="entry name" value="ABC transporter transmembrane region"/>
    <property type="match status" value="1"/>
</dbReference>
<proteinExistence type="predicted"/>
<protein>
    <submittedName>
        <fullName evidence="5">ABC-type multidrug/lipid transport system,permease and ATP-binding protein</fullName>
    </submittedName>
</protein>
<keyword evidence="3" id="KW-0472">Membrane</keyword>
<evidence type="ECO:0000313" key="5">
    <source>
        <dbReference type="EMBL" id="ELY55680.1"/>
    </source>
</evidence>
<dbReference type="PATRIC" id="fig|1227498.3.peg.3030"/>
<evidence type="ECO:0000313" key="6">
    <source>
        <dbReference type="Proteomes" id="UP000011531"/>
    </source>
</evidence>
<evidence type="ECO:0000256" key="1">
    <source>
        <dbReference type="ARBA" id="ARBA00022692"/>
    </source>
</evidence>
<organism evidence="5 6">
    <name type="scientific">Natronococcus jeotgali DSM 18795</name>
    <dbReference type="NCBI Taxonomy" id="1227498"/>
    <lineage>
        <taxon>Archaea</taxon>
        <taxon>Methanobacteriati</taxon>
        <taxon>Methanobacteriota</taxon>
        <taxon>Stenosarchaea group</taxon>
        <taxon>Halobacteria</taxon>
        <taxon>Halobacteriales</taxon>
        <taxon>Natrialbaceae</taxon>
        <taxon>Natronococcus</taxon>
    </lineage>
</organism>
<dbReference type="RefSeq" id="WP_008425019.1">
    <property type="nucleotide sequence ID" value="NZ_AOIA01000128.1"/>
</dbReference>
<feature type="region of interest" description="Disordered" evidence="4">
    <location>
        <begin position="61"/>
        <end position="81"/>
    </location>
</feature>
<keyword evidence="2" id="KW-1133">Transmembrane helix</keyword>
<keyword evidence="5" id="KW-0547">Nucleotide-binding</keyword>
<keyword evidence="1" id="KW-0812">Transmembrane</keyword>
<evidence type="ECO:0000256" key="2">
    <source>
        <dbReference type="ARBA" id="ARBA00022989"/>
    </source>
</evidence>
<evidence type="ECO:0000256" key="3">
    <source>
        <dbReference type="ARBA" id="ARBA00023136"/>
    </source>
</evidence>
<dbReference type="OrthoDB" id="121502at2157"/>
<accession>L9X1S3</accession>
<evidence type="ECO:0000256" key="4">
    <source>
        <dbReference type="SAM" id="MobiDB-lite"/>
    </source>
</evidence>
<dbReference type="GO" id="GO:0005524">
    <property type="term" value="F:ATP binding"/>
    <property type="evidence" value="ECO:0007669"/>
    <property type="project" value="UniProtKB-KW"/>
</dbReference>
<dbReference type="InterPro" id="IPR036640">
    <property type="entry name" value="ABC1_TM_sf"/>
</dbReference>
<sequence>MAVRFATTFLVEWLRIALQTRYVRHLQTDAFGSALRAEVSYFDEEGSDDILNAIVGNPESRLYRPTSPSSGASRISTRHPM</sequence>
<dbReference type="Proteomes" id="UP000011531">
    <property type="component" value="Unassembled WGS sequence"/>
</dbReference>
<keyword evidence="6" id="KW-1185">Reference proteome</keyword>
<keyword evidence="5" id="KW-0067">ATP-binding</keyword>
<feature type="compositionally biased region" description="Polar residues" evidence="4">
    <location>
        <begin position="66"/>
        <end position="75"/>
    </location>
</feature>
<gene>
    <name evidence="5" type="ORF">C492_15436</name>
</gene>
<dbReference type="AlphaFoldDB" id="L9X1S3"/>
<dbReference type="GO" id="GO:0016020">
    <property type="term" value="C:membrane"/>
    <property type="evidence" value="ECO:0007669"/>
    <property type="project" value="InterPro"/>
</dbReference>
<name>L9X1S3_9EURY</name>
<reference evidence="5 6" key="1">
    <citation type="journal article" date="2014" name="PLoS Genet.">
        <title>Phylogenetically driven sequencing of extremely halophilic archaea reveals strategies for static and dynamic osmo-response.</title>
        <authorList>
            <person name="Becker E.A."/>
            <person name="Seitzer P.M."/>
            <person name="Tritt A."/>
            <person name="Larsen D."/>
            <person name="Krusor M."/>
            <person name="Yao A.I."/>
            <person name="Wu D."/>
            <person name="Madern D."/>
            <person name="Eisen J.A."/>
            <person name="Darling A.E."/>
            <person name="Facciotti M.T."/>
        </authorList>
    </citation>
    <scope>NUCLEOTIDE SEQUENCE [LARGE SCALE GENOMIC DNA]</scope>
    <source>
        <strain evidence="5 6">DSM 18795</strain>
    </source>
</reference>